<dbReference type="SUPFAM" id="SSF46626">
    <property type="entry name" value="Cytochrome c"/>
    <property type="match status" value="1"/>
</dbReference>
<name>A0A382NEI7_9ZZZZ</name>
<dbReference type="GO" id="GO:0020037">
    <property type="term" value="F:heme binding"/>
    <property type="evidence" value="ECO:0007669"/>
    <property type="project" value="InterPro"/>
</dbReference>
<protein>
    <recommendedName>
        <fullName evidence="2">Quinohemoprotein amine dehydrogenase alpha subunit haem binding domain-containing protein</fullName>
    </recommendedName>
</protein>
<organism evidence="1">
    <name type="scientific">marine metagenome</name>
    <dbReference type="NCBI Taxonomy" id="408172"/>
    <lineage>
        <taxon>unclassified sequences</taxon>
        <taxon>metagenomes</taxon>
        <taxon>ecological metagenomes</taxon>
    </lineage>
</organism>
<evidence type="ECO:0008006" key="2">
    <source>
        <dbReference type="Google" id="ProtNLM"/>
    </source>
</evidence>
<dbReference type="AlphaFoldDB" id="A0A382NEI7"/>
<proteinExistence type="predicted"/>
<evidence type="ECO:0000313" key="1">
    <source>
        <dbReference type="EMBL" id="SVC59614.1"/>
    </source>
</evidence>
<dbReference type="GO" id="GO:0009055">
    <property type="term" value="F:electron transfer activity"/>
    <property type="evidence" value="ECO:0007669"/>
    <property type="project" value="InterPro"/>
</dbReference>
<dbReference type="Gene3D" id="1.10.760.10">
    <property type="entry name" value="Cytochrome c-like domain"/>
    <property type="match status" value="1"/>
</dbReference>
<sequence length="84" mass="9605">MLSNPICAETKDYLPSGPGQTEVRTHCATCHSLAIVTQQRLSKKVWDEVLVWMVNEQEMPEVAAAERSIIIDYLTQWYGIEKPR</sequence>
<reference evidence="1" key="1">
    <citation type="submission" date="2018-05" db="EMBL/GenBank/DDBJ databases">
        <authorList>
            <person name="Lanie J.A."/>
            <person name="Ng W.-L."/>
            <person name="Kazmierczak K.M."/>
            <person name="Andrzejewski T.M."/>
            <person name="Davidsen T.M."/>
            <person name="Wayne K.J."/>
            <person name="Tettelin H."/>
            <person name="Glass J.I."/>
            <person name="Rusch D."/>
            <person name="Podicherti R."/>
            <person name="Tsui H.-C.T."/>
            <person name="Winkler M.E."/>
        </authorList>
    </citation>
    <scope>NUCLEOTIDE SEQUENCE</scope>
</reference>
<dbReference type="InterPro" id="IPR036909">
    <property type="entry name" value="Cyt_c-like_dom_sf"/>
</dbReference>
<dbReference type="EMBL" id="UINC01099951">
    <property type="protein sequence ID" value="SVC59614.1"/>
    <property type="molecule type" value="Genomic_DNA"/>
</dbReference>
<accession>A0A382NEI7</accession>
<gene>
    <name evidence="1" type="ORF">METZ01_LOCUS312468</name>
</gene>